<proteinExistence type="predicted"/>
<sequence>MSTQLFGLTGRYTFLNVLLIITGAVHVPRVPLSRPAFVWPATVPIDVIMATTPNTTVFYSITDEVLAPSAA</sequence>
<evidence type="ECO:0000313" key="1">
    <source>
        <dbReference type="EMBL" id="MED6123269.1"/>
    </source>
</evidence>
<organism evidence="1 2">
    <name type="scientific">Stylosanthes scabra</name>
    <dbReference type="NCBI Taxonomy" id="79078"/>
    <lineage>
        <taxon>Eukaryota</taxon>
        <taxon>Viridiplantae</taxon>
        <taxon>Streptophyta</taxon>
        <taxon>Embryophyta</taxon>
        <taxon>Tracheophyta</taxon>
        <taxon>Spermatophyta</taxon>
        <taxon>Magnoliopsida</taxon>
        <taxon>eudicotyledons</taxon>
        <taxon>Gunneridae</taxon>
        <taxon>Pentapetalae</taxon>
        <taxon>rosids</taxon>
        <taxon>fabids</taxon>
        <taxon>Fabales</taxon>
        <taxon>Fabaceae</taxon>
        <taxon>Papilionoideae</taxon>
        <taxon>50 kb inversion clade</taxon>
        <taxon>dalbergioids sensu lato</taxon>
        <taxon>Dalbergieae</taxon>
        <taxon>Pterocarpus clade</taxon>
        <taxon>Stylosanthes</taxon>
    </lineage>
</organism>
<dbReference type="EMBL" id="JASCZI010030513">
    <property type="protein sequence ID" value="MED6123269.1"/>
    <property type="molecule type" value="Genomic_DNA"/>
</dbReference>
<protein>
    <submittedName>
        <fullName evidence="1">Uncharacterized protein</fullName>
    </submittedName>
</protein>
<accession>A0ABU6RHD1</accession>
<name>A0ABU6RHD1_9FABA</name>
<gene>
    <name evidence="1" type="ORF">PIB30_047541</name>
</gene>
<comment type="caution">
    <text evidence="1">The sequence shown here is derived from an EMBL/GenBank/DDBJ whole genome shotgun (WGS) entry which is preliminary data.</text>
</comment>
<evidence type="ECO:0000313" key="2">
    <source>
        <dbReference type="Proteomes" id="UP001341840"/>
    </source>
</evidence>
<dbReference type="Proteomes" id="UP001341840">
    <property type="component" value="Unassembled WGS sequence"/>
</dbReference>
<reference evidence="1 2" key="1">
    <citation type="journal article" date="2023" name="Plants (Basel)">
        <title>Bridging the Gap: Combining Genomics and Transcriptomics Approaches to Understand Stylosanthes scabra, an Orphan Legume from the Brazilian Caatinga.</title>
        <authorList>
            <person name="Ferreira-Neto J.R.C."/>
            <person name="da Silva M.D."/>
            <person name="Binneck E."/>
            <person name="de Melo N.F."/>
            <person name="da Silva R.H."/>
            <person name="de Melo A.L.T.M."/>
            <person name="Pandolfi V."/>
            <person name="Bustamante F.O."/>
            <person name="Brasileiro-Vidal A.C."/>
            <person name="Benko-Iseppon A.M."/>
        </authorList>
    </citation>
    <scope>NUCLEOTIDE SEQUENCE [LARGE SCALE GENOMIC DNA]</scope>
    <source>
        <tissue evidence="1">Leaves</tissue>
    </source>
</reference>
<keyword evidence="2" id="KW-1185">Reference proteome</keyword>